<evidence type="ECO:0000259" key="8">
    <source>
        <dbReference type="PROSITE" id="PS50109"/>
    </source>
</evidence>
<evidence type="ECO:0000256" key="3">
    <source>
        <dbReference type="ARBA" id="ARBA00022553"/>
    </source>
</evidence>
<dbReference type="EC" id="2.7.13.3" evidence="2"/>
<dbReference type="InterPro" id="IPR050351">
    <property type="entry name" value="BphY/WalK/GraS-like"/>
</dbReference>
<keyword evidence="3" id="KW-0597">Phosphoprotein</keyword>
<accession>A0A1E5T7W6</accession>
<dbReference type="STRING" id="1563681.BFP71_00250"/>
<keyword evidence="7" id="KW-1133">Transmembrane helix</keyword>
<dbReference type="PANTHER" id="PTHR45453">
    <property type="entry name" value="PHOSPHATE REGULON SENSOR PROTEIN PHOR"/>
    <property type="match status" value="1"/>
</dbReference>
<evidence type="ECO:0000256" key="7">
    <source>
        <dbReference type="SAM" id="Phobius"/>
    </source>
</evidence>
<dbReference type="FunFam" id="3.30.565.10:FF:000006">
    <property type="entry name" value="Sensor histidine kinase WalK"/>
    <property type="match status" value="1"/>
</dbReference>
<dbReference type="SUPFAM" id="SSF55874">
    <property type="entry name" value="ATPase domain of HSP90 chaperone/DNA topoisomerase II/histidine kinase"/>
    <property type="match status" value="1"/>
</dbReference>
<dbReference type="CDD" id="cd00082">
    <property type="entry name" value="HisKA"/>
    <property type="match status" value="1"/>
</dbReference>
<dbReference type="GO" id="GO:0004721">
    <property type="term" value="F:phosphoprotein phosphatase activity"/>
    <property type="evidence" value="ECO:0007669"/>
    <property type="project" value="TreeGrafter"/>
</dbReference>
<name>A0A1E5T7W6_9BACT</name>
<evidence type="ECO:0000256" key="4">
    <source>
        <dbReference type="ARBA" id="ARBA00022679"/>
    </source>
</evidence>
<comment type="caution">
    <text evidence="9">The sequence shown here is derived from an EMBL/GenBank/DDBJ whole genome shotgun (WGS) entry which is preliminary data.</text>
</comment>
<keyword evidence="7" id="KW-0472">Membrane</keyword>
<dbReference type="InterPro" id="IPR003661">
    <property type="entry name" value="HisK_dim/P_dom"/>
</dbReference>
<evidence type="ECO:0000256" key="2">
    <source>
        <dbReference type="ARBA" id="ARBA00012438"/>
    </source>
</evidence>
<dbReference type="EMBL" id="MDGQ01000002">
    <property type="protein sequence ID" value="OEK07472.1"/>
    <property type="molecule type" value="Genomic_DNA"/>
</dbReference>
<dbReference type="InterPro" id="IPR005467">
    <property type="entry name" value="His_kinase_dom"/>
</dbReference>
<evidence type="ECO:0000256" key="1">
    <source>
        <dbReference type="ARBA" id="ARBA00000085"/>
    </source>
</evidence>
<dbReference type="RefSeq" id="WP_069833455.1">
    <property type="nucleotide sequence ID" value="NZ_MDGQ01000002.1"/>
</dbReference>
<feature type="transmembrane region" description="Helical" evidence="7">
    <location>
        <begin position="265"/>
        <end position="290"/>
    </location>
</feature>
<keyword evidence="5" id="KW-0418">Kinase</keyword>
<feature type="domain" description="Histidine kinase" evidence="8">
    <location>
        <begin position="305"/>
        <end position="524"/>
    </location>
</feature>
<dbReference type="PROSITE" id="PS50109">
    <property type="entry name" value="HIS_KIN"/>
    <property type="match status" value="1"/>
</dbReference>
<dbReference type="CDD" id="cd00075">
    <property type="entry name" value="HATPase"/>
    <property type="match status" value="1"/>
</dbReference>
<dbReference type="Proteomes" id="UP000095552">
    <property type="component" value="Unassembled WGS sequence"/>
</dbReference>
<evidence type="ECO:0000256" key="5">
    <source>
        <dbReference type="ARBA" id="ARBA00022777"/>
    </source>
</evidence>
<keyword evidence="6" id="KW-0902">Two-component regulatory system</keyword>
<dbReference type="SUPFAM" id="SSF47384">
    <property type="entry name" value="Homodimeric domain of signal transducing histidine kinase"/>
    <property type="match status" value="1"/>
</dbReference>
<evidence type="ECO:0000313" key="9">
    <source>
        <dbReference type="EMBL" id="OEK07472.1"/>
    </source>
</evidence>
<dbReference type="PANTHER" id="PTHR45453:SF1">
    <property type="entry name" value="PHOSPHATE REGULON SENSOR PROTEIN PHOR"/>
    <property type="match status" value="1"/>
</dbReference>
<dbReference type="GO" id="GO:0000155">
    <property type="term" value="F:phosphorelay sensor kinase activity"/>
    <property type="evidence" value="ECO:0007669"/>
    <property type="project" value="InterPro"/>
</dbReference>
<dbReference type="SMART" id="SM00388">
    <property type="entry name" value="HisKA"/>
    <property type="match status" value="1"/>
</dbReference>
<comment type="catalytic activity">
    <reaction evidence="1">
        <text>ATP + protein L-histidine = ADP + protein N-phospho-L-histidine.</text>
        <dbReference type="EC" id="2.7.13.3"/>
    </reaction>
</comment>
<dbReference type="InterPro" id="IPR036097">
    <property type="entry name" value="HisK_dim/P_sf"/>
</dbReference>
<organism evidence="9 10">
    <name type="scientific">Roseivirga misakiensis</name>
    <dbReference type="NCBI Taxonomy" id="1563681"/>
    <lineage>
        <taxon>Bacteria</taxon>
        <taxon>Pseudomonadati</taxon>
        <taxon>Bacteroidota</taxon>
        <taxon>Cytophagia</taxon>
        <taxon>Cytophagales</taxon>
        <taxon>Roseivirgaceae</taxon>
        <taxon>Roseivirga</taxon>
    </lineage>
</organism>
<dbReference type="OrthoDB" id="1933776at2"/>
<feature type="transmembrane region" description="Helical" evidence="7">
    <location>
        <begin position="6"/>
        <end position="28"/>
    </location>
</feature>
<dbReference type="InterPro" id="IPR036890">
    <property type="entry name" value="HATPase_C_sf"/>
</dbReference>
<dbReference type="GO" id="GO:0005886">
    <property type="term" value="C:plasma membrane"/>
    <property type="evidence" value="ECO:0007669"/>
    <property type="project" value="TreeGrafter"/>
</dbReference>
<protein>
    <recommendedName>
        <fullName evidence="2">histidine kinase</fullName>
        <ecNumber evidence="2">2.7.13.3</ecNumber>
    </recommendedName>
</protein>
<dbReference type="Pfam" id="PF00512">
    <property type="entry name" value="HisKA"/>
    <property type="match status" value="1"/>
</dbReference>
<evidence type="ECO:0000313" key="10">
    <source>
        <dbReference type="Proteomes" id="UP000095552"/>
    </source>
</evidence>
<proteinExistence type="predicted"/>
<dbReference type="Gene3D" id="1.10.287.130">
    <property type="match status" value="1"/>
</dbReference>
<evidence type="ECO:0000256" key="6">
    <source>
        <dbReference type="ARBA" id="ARBA00023012"/>
    </source>
</evidence>
<keyword evidence="4" id="KW-0808">Transferase</keyword>
<gene>
    <name evidence="9" type="ORF">BFP71_00250</name>
</gene>
<dbReference type="Pfam" id="PF02518">
    <property type="entry name" value="HATPase_c"/>
    <property type="match status" value="1"/>
</dbReference>
<dbReference type="SMART" id="SM00387">
    <property type="entry name" value="HATPase_c"/>
    <property type="match status" value="1"/>
</dbReference>
<keyword evidence="10" id="KW-1185">Reference proteome</keyword>
<dbReference type="PRINTS" id="PR00344">
    <property type="entry name" value="BCTRLSENSOR"/>
</dbReference>
<dbReference type="AlphaFoldDB" id="A0A1E5T7W6"/>
<dbReference type="Gene3D" id="3.30.565.10">
    <property type="entry name" value="Histidine kinase-like ATPase, C-terminal domain"/>
    <property type="match status" value="1"/>
</dbReference>
<dbReference type="GO" id="GO:0016036">
    <property type="term" value="P:cellular response to phosphate starvation"/>
    <property type="evidence" value="ECO:0007669"/>
    <property type="project" value="TreeGrafter"/>
</dbReference>
<reference evidence="9 10" key="1">
    <citation type="submission" date="2016-08" db="EMBL/GenBank/DDBJ databases">
        <title>Draft genome of Fabibacter sp. strain SK-8.</title>
        <authorList>
            <person name="Wong S.-K."/>
            <person name="Hamasaki K."/>
            <person name="Yoshizawa S."/>
        </authorList>
    </citation>
    <scope>NUCLEOTIDE SEQUENCE [LARGE SCALE GENOMIC DNA]</scope>
    <source>
        <strain evidence="9 10">SK-8</strain>
    </source>
</reference>
<keyword evidence="7" id="KW-0812">Transmembrane</keyword>
<dbReference type="InterPro" id="IPR003594">
    <property type="entry name" value="HATPase_dom"/>
</dbReference>
<sequence>MTRVRIRWLIGLLSFALLGLVGFQYYWIREVTKVNKERFNQSVNEALNDVTQELAIQQGISFLENNMGVRPPLEPAGPPIFRDSLRNASDVNNPETISATPMPPPEEFLQAFFSVQFDERTGQVLMEIDFEAFSKAMPNNYANRGIDPRQQRRQMEQQLNMLKRRWANHLAGSEQLFTRIDPVKLDTLIDQSLENHGVNIPYNYGILHAPSNELKLLNANQESDRERIKTSDLKVNLFPMDLIDKEFFLAIDFPKQKRYLMNKAIIPLSASGLLLILVIGCFGYAIMVILKQKKISEIKNDFVNNMTHEFKTPIATVSLATEALQDDDLKSNPSIVDRYVQVIRDENKRLGMQVEKVLQIASLDKKDFKLKFEEIDIHGIIEKALVNIDILVKKRGGEITSQLHATNSVLEADPVHLTNIIYNLLDNANKYSPEAPNIHIRTDNISSGIILKITDKGIGMSKEAIEKIFEKFYRVSTGNVHDVKGFGLGLSYVKNIVDMHEGSVNVKSELGKGSTFKIYLPFNHG</sequence>
<dbReference type="InterPro" id="IPR004358">
    <property type="entry name" value="Sig_transdc_His_kin-like_C"/>
</dbReference>